<proteinExistence type="predicted"/>
<dbReference type="KEGG" id="marp:QYS47_01520"/>
<protein>
    <submittedName>
        <fullName evidence="1">Uncharacterized protein</fullName>
    </submittedName>
</protein>
<dbReference type="Proteomes" id="UP001232019">
    <property type="component" value="Chromosome"/>
</dbReference>
<dbReference type="AlphaFoldDB" id="A0AA49GG70"/>
<accession>A0AA49GG70</accession>
<dbReference type="EMBL" id="CP129968">
    <property type="protein sequence ID" value="WKK81097.2"/>
    <property type="molecule type" value="Genomic_DNA"/>
</dbReference>
<evidence type="ECO:0000313" key="1">
    <source>
        <dbReference type="EMBL" id="WKK81097.2"/>
    </source>
</evidence>
<reference evidence="1" key="1">
    <citation type="submission" date="2023-08" db="EMBL/GenBank/DDBJ databases">
        <title>Comparative genomics and taxonomic characterization of three novel marine species of genus Marivirga.</title>
        <authorList>
            <person name="Muhammad N."/>
            <person name="Kim S.-G."/>
        </authorList>
    </citation>
    <scope>NUCLEOTIDE SEQUENCE</scope>
    <source>
        <strain evidence="1">BKB1-2</strain>
    </source>
</reference>
<organism evidence="1">
    <name type="scientific">Marivirga arenosa</name>
    <dbReference type="NCBI Taxonomy" id="3059076"/>
    <lineage>
        <taxon>Bacteria</taxon>
        <taxon>Pseudomonadati</taxon>
        <taxon>Bacteroidota</taxon>
        <taxon>Cytophagia</taxon>
        <taxon>Cytophagales</taxon>
        <taxon>Marivirgaceae</taxon>
        <taxon>Marivirga</taxon>
    </lineage>
</organism>
<sequence>MADKVLTLILYVITVTLLFRTYSLQQTELSKMVDANKELVTANKLMVDENKKANELQLIITLKNSIYDRFNERKFDYDSLKINCIDFLDKFRTHILKPITHLIKKYIYILNLI</sequence>
<name>A0AA49GG70_9BACT</name>
<gene>
    <name evidence="1" type="ORF">QYS47_01520</name>
</gene>